<organism evidence="2 3">
    <name type="scientific">Neiella holothuriorum</name>
    <dbReference type="NCBI Taxonomy" id="2870530"/>
    <lineage>
        <taxon>Bacteria</taxon>
        <taxon>Pseudomonadati</taxon>
        <taxon>Pseudomonadota</taxon>
        <taxon>Gammaproteobacteria</taxon>
        <taxon>Alteromonadales</taxon>
        <taxon>Echinimonadaceae</taxon>
        <taxon>Neiella</taxon>
    </lineage>
</organism>
<dbReference type="Proteomes" id="UP001166251">
    <property type="component" value="Unassembled WGS sequence"/>
</dbReference>
<sequence length="104" mass="11585">MQLTLNQVAELKSYRPLERVAILNLALKKLTPIQKVTLNLIKLVIFVPPFFLLAQFPPIAALAGVLVVLLAFSLLTKPIHIAFAKSHWDAAIHEFDKTRASSNN</sequence>
<dbReference type="Pfam" id="PF19667">
    <property type="entry name" value="DUF6170"/>
    <property type="match status" value="1"/>
</dbReference>
<keyword evidence="1" id="KW-0472">Membrane</keyword>
<gene>
    <name evidence="2" type="ORF">K0504_06950</name>
</gene>
<dbReference type="EMBL" id="JAHZSS010000006">
    <property type="protein sequence ID" value="MBW8190767.1"/>
    <property type="molecule type" value="Genomic_DNA"/>
</dbReference>
<accession>A0ABS7EEK1</accession>
<feature type="transmembrane region" description="Helical" evidence="1">
    <location>
        <begin position="59"/>
        <end position="76"/>
    </location>
</feature>
<name>A0ABS7EEK1_9GAMM</name>
<keyword evidence="1" id="KW-0812">Transmembrane</keyword>
<comment type="caution">
    <text evidence="2">The sequence shown here is derived from an EMBL/GenBank/DDBJ whole genome shotgun (WGS) entry which is preliminary data.</text>
</comment>
<evidence type="ECO:0000256" key="1">
    <source>
        <dbReference type="SAM" id="Phobius"/>
    </source>
</evidence>
<keyword evidence="3" id="KW-1185">Reference proteome</keyword>
<protein>
    <submittedName>
        <fullName evidence="2">Uncharacterized protein</fullName>
    </submittedName>
</protein>
<dbReference type="RefSeq" id="WP_220103452.1">
    <property type="nucleotide sequence ID" value="NZ_JAHZSS010000006.1"/>
</dbReference>
<dbReference type="InterPro" id="IPR046168">
    <property type="entry name" value="DUF6170"/>
</dbReference>
<reference evidence="2" key="1">
    <citation type="submission" date="2021-07" db="EMBL/GenBank/DDBJ databases">
        <title>Neiella marina sp. nov., isolated from the intestinal content of sea cucumber Apostichopus japonicus.</title>
        <authorList>
            <person name="Bai X."/>
        </authorList>
    </citation>
    <scope>NUCLEOTIDE SEQUENCE</scope>
    <source>
        <strain evidence="2">126</strain>
    </source>
</reference>
<keyword evidence="1" id="KW-1133">Transmembrane helix</keyword>
<evidence type="ECO:0000313" key="3">
    <source>
        <dbReference type="Proteomes" id="UP001166251"/>
    </source>
</evidence>
<evidence type="ECO:0000313" key="2">
    <source>
        <dbReference type="EMBL" id="MBW8190767.1"/>
    </source>
</evidence>
<proteinExistence type="predicted"/>